<dbReference type="Pfam" id="PF01863">
    <property type="entry name" value="YgjP-like"/>
    <property type="match status" value="1"/>
</dbReference>
<sequence length="176" mass="21225">MSKNTNLLSQKLHIDLEKGIFFLFGLERKFLIEENKLIIYTFFEIFEYKLKQNSPNEIKEMIENFLAKQLSNTINMLHNKYLNLINVKDKFKSFKIKKITSYWGKCKSDGNLIYNLYLVCFPLEAIEGVVVHELSHLIHFNHSQKFYNLVNEVYPNYKDSQKYLEQKWVQKIWKKQ</sequence>
<dbReference type="KEGG" id="mmio:HLA92_01525"/>
<dbReference type="Proteomes" id="UP000502118">
    <property type="component" value="Chromosome"/>
</dbReference>
<dbReference type="Gene3D" id="3.30.2010.10">
    <property type="entry name" value="Metalloproteases ('zincins'), catalytic domain"/>
    <property type="match status" value="1"/>
</dbReference>
<dbReference type="SUPFAM" id="SSF55486">
    <property type="entry name" value="Metalloproteases ('zincins'), catalytic domain"/>
    <property type="match status" value="1"/>
</dbReference>
<evidence type="ECO:0000313" key="3">
    <source>
        <dbReference type="Proteomes" id="UP000502118"/>
    </source>
</evidence>
<dbReference type="CDD" id="cd07344">
    <property type="entry name" value="M48_yhfN_like"/>
    <property type="match status" value="1"/>
</dbReference>
<organism evidence="2 3">
    <name type="scientific">Mycoplasma miroungirhinis</name>
    <dbReference type="NCBI Taxonomy" id="754516"/>
    <lineage>
        <taxon>Bacteria</taxon>
        <taxon>Bacillati</taxon>
        <taxon>Mycoplasmatota</taxon>
        <taxon>Mollicutes</taxon>
        <taxon>Mycoplasmataceae</taxon>
        <taxon>Mycoplasma</taxon>
    </lineage>
</organism>
<dbReference type="InterPro" id="IPR002725">
    <property type="entry name" value="YgjP-like_metallopeptidase"/>
</dbReference>
<keyword evidence="3" id="KW-1185">Reference proteome</keyword>
<dbReference type="PANTHER" id="PTHR30399:SF1">
    <property type="entry name" value="UTP PYROPHOSPHATASE"/>
    <property type="match status" value="1"/>
</dbReference>
<dbReference type="PANTHER" id="PTHR30399">
    <property type="entry name" value="UNCHARACTERIZED PROTEIN YGJP"/>
    <property type="match status" value="1"/>
</dbReference>
<proteinExistence type="predicted"/>
<dbReference type="AlphaFoldDB" id="A0A6M4JI34"/>
<dbReference type="InterPro" id="IPR053136">
    <property type="entry name" value="UTP_pyrophosphatase-like"/>
</dbReference>
<reference evidence="2 3" key="1">
    <citation type="submission" date="2020-05" db="EMBL/GenBank/DDBJ databases">
        <title>Novel Mycoplasma species detected in Mirounga angustirostris (northern elephant seal) from the USA.</title>
        <authorList>
            <person name="Volokhov D.V."/>
        </authorList>
    </citation>
    <scope>NUCLEOTIDE SEQUENCE [LARGE SCALE GENOMIC DNA]</scope>
    <source>
        <strain evidence="2 3">Mirounga ES2806-NAS</strain>
    </source>
</reference>
<dbReference type="RefSeq" id="WP_171112851.1">
    <property type="nucleotide sequence ID" value="NZ_CP053097.1"/>
</dbReference>
<evidence type="ECO:0000259" key="1">
    <source>
        <dbReference type="Pfam" id="PF01863"/>
    </source>
</evidence>
<accession>A0A6M4JI34</accession>
<name>A0A6M4JI34_9MOLU</name>
<protein>
    <submittedName>
        <fullName evidence="2">M48 family metallopeptidase</fullName>
    </submittedName>
</protein>
<feature type="domain" description="YgjP-like metallopeptidase" evidence="1">
    <location>
        <begin position="22"/>
        <end position="166"/>
    </location>
</feature>
<evidence type="ECO:0000313" key="2">
    <source>
        <dbReference type="EMBL" id="QJR44111.1"/>
    </source>
</evidence>
<gene>
    <name evidence="2" type="ORF">HLA92_01525</name>
</gene>
<dbReference type="EMBL" id="CP053097">
    <property type="protein sequence ID" value="QJR44111.1"/>
    <property type="molecule type" value="Genomic_DNA"/>
</dbReference>